<accession>A0AAW2ZH94</accession>
<feature type="transmembrane region" description="Helical" evidence="1">
    <location>
        <begin position="128"/>
        <end position="153"/>
    </location>
</feature>
<evidence type="ECO:0000256" key="1">
    <source>
        <dbReference type="SAM" id="Phobius"/>
    </source>
</evidence>
<reference evidence="3 4" key="1">
    <citation type="submission" date="2024-03" db="EMBL/GenBank/DDBJ databases">
        <title>The Acrasis kona genome and developmental transcriptomes reveal deep origins of eukaryotic multicellular pathways.</title>
        <authorList>
            <person name="Sheikh S."/>
            <person name="Fu C.-J."/>
            <person name="Brown M.W."/>
            <person name="Baldauf S.L."/>
        </authorList>
    </citation>
    <scope>NUCLEOTIDE SEQUENCE [LARGE SCALE GENOMIC DNA]</scope>
    <source>
        <strain evidence="3 4">ATCC MYA-3509</strain>
    </source>
</reference>
<organism evidence="3 4">
    <name type="scientific">Acrasis kona</name>
    <dbReference type="NCBI Taxonomy" id="1008807"/>
    <lineage>
        <taxon>Eukaryota</taxon>
        <taxon>Discoba</taxon>
        <taxon>Heterolobosea</taxon>
        <taxon>Tetramitia</taxon>
        <taxon>Eutetramitia</taxon>
        <taxon>Acrasidae</taxon>
        <taxon>Acrasis</taxon>
    </lineage>
</organism>
<feature type="transmembrane region" description="Helical" evidence="1">
    <location>
        <begin position="198"/>
        <end position="217"/>
    </location>
</feature>
<feature type="transmembrane region" description="Helical" evidence="1">
    <location>
        <begin position="237"/>
        <end position="257"/>
    </location>
</feature>
<evidence type="ECO:0000256" key="2">
    <source>
        <dbReference type="SAM" id="SignalP"/>
    </source>
</evidence>
<keyword evidence="2" id="KW-0732">Signal</keyword>
<name>A0AAW2ZH94_9EUKA</name>
<evidence type="ECO:0000313" key="3">
    <source>
        <dbReference type="EMBL" id="KAL0488121.1"/>
    </source>
</evidence>
<feature type="signal peptide" evidence="2">
    <location>
        <begin position="1"/>
        <end position="21"/>
    </location>
</feature>
<dbReference type="EMBL" id="JAOPGA020001408">
    <property type="protein sequence ID" value="KAL0488121.1"/>
    <property type="molecule type" value="Genomic_DNA"/>
</dbReference>
<keyword evidence="1" id="KW-1133">Transmembrane helix</keyword>
<keyword evidence="1" id="KW-0472">Membrane</keyword>
<dbReference type="AlphaFoldDB" id="A0AAW2ZH94"/>
<protein>
    <recommendedName>
        <fullName evidence="5">Gustatory receptor</fullName>
    </recommendedName>
</protein>
<feature type="transmembrane region" description="Helical" evidence="1">
    <location>
        <begin position="31"/>
        <end position="49"/>
    </location>
</feature>
<keyword evidence="4" id="KW-1185">Reference proteome</keyword>
<feature type="transmembrane region" description="Helical" evidence="1">
    <location>
        <begin position="83"/>
        <end position="108"/>
    </location>
</feature>
<sequence>MLGILCFLIFWTCFIIYYASSDTNTLAVFTSIMHVVVQICTTVLFASWLERYFQLSLPFKILTEKQGIYLNNNIKKLTIVKNLFSTLSVLLKYGGTSITTVLGLVYIISVGLKTRLSSLTADTLTTLVISTFTCLSIFVVIISFFILILGGVFRPSSMLYFNRNLKRKSHTTRTVFDRLHRTYSNSIHRTTFVNETRLIIVLSITQIVLGIPMVMFLHDQLCPFINKINFEVRLWELHTFICSLLLLVHVSTTTRYYDAKILMKESDISSMAPRSSHVDGLMTQNY</sequence>
<evidence type="ECO:0000313" key="4">
    <source>
        <dbReference type="Proteomes" id="UP001431209"/>
    </source>
</evidence>
<dbReference type="Proteomes" id="UP001431209">
    <property type="component" value="Unassembled WGS sequence"/>
</dbReference>
<feature type="chain" id="PRO_5043946484" description="Gustatory receptor" evidence="2">
    <location>
        <begin position="22"/>
        <end position="286"/>
    </location>
</feature>
<proteinExistence type="predicted"/>
<comment type="caution">
    <text evidence="3">The sequence shown here is derived from an EMBL/GenBank/DDBJ whole genome shotgun (WGS) entry which is preliminary data.</text>
</comment>
<evidence type="ECO:0008006" key="5">
    <source>
        <dbReference type="Google" id="ProtNLM"/>
    </source>
</evidence>
<gene>
    <name evidence="3" type="ORF">AKO1_008940</name>
</gene>
<keyword evidence="1" id="KW-0812">Transmembrane</keyword>